<dbReference type="Pfam" id="PF02700">
    <property type="entry name" value="PurS"/>
    <property type="match status" value="1"/>
</dbReference>
<dbReference type="KEGG" id="abri:DFR85_09285"/>
<keyword evidence="3 6" id="KW-0547">Nucleotide-binding</keyword>
<dbReference type="PANTHER" id="PTHR34696:SF1">
    <property type="entry name" value="PHOSPHORIBOSYLFORMYLGLYCINAMIDINE SYNTHASE SUBUNIT PURS"/>
    <property type="match status" value="1"/>
</dbReference>
<keyword evidence="2 6" id="KW-0436">Ligase</keyword>
<comment type="subcellular location">
    <subcellularLocation>
        <location evidence="6">Cytoplasm</location>
    </subcellularLocation>
</comment>
<gene>
    <name evidence="6 7" type="primary">purS</name>
    <name evidence="7" type="ORF">DFR85_09285</name>
</gene>
<dbReference type="InterPro" id="IPR003850">
    <property type="entry name" value="PurS"/>
</dbReference>
<dbReference type="InterPro" id="IPR036604">
    <property type="entry name" value="PurS-like_sf"/>
</dbReference>
<dbReference type="HAMAP" id="MF_01926">
    <property type="entry name" value="PurS"/>
    <property type="match status" value="1"/>
</dbReference>
<keyword evidence="1 6" id="KW-0963">Cytoplasm</keyword>
<evidence type="ECO:0000256" key="5">
    <source>
        <dbReference type="ARBA" id="ARBA00022840"/>
    </source>
</evidence>
<evidence type="ECO:0000313" key="7">
    <source>
        <dbReference type="EMBL" id="AWR94762.1"/>
    </source>
</evidence>
<dbReference type="RefSeq" id="WP_110270643.1">
    <property type="nucleotide sequence ID" value="NZ_CP029289.2"/>
</dbReference>
<comment type="similarity">
    <text evidence="6">Belongs to the PurS family.</text>
</comment>
<evidence type="ECO:0000256" key="2">
    <source>
        <dbReference type="ARBA" id="ARBA00022598"/>
    </source>
</evidence>
<keyword evidence="4 6" id="KW-0658">Purine biosynthesis</keyword>
<dbReference type="SUPFAM" id="SSF82697">
    <property type="entry name" value="PurS-like"/>
    <property type="match status" value="1"/>
</dbReference>
<comment type="pathway">
    <text evidence="6">Purine metabolism; IMP biosynthesis via de novo pathway; 5-amino-1-(5-phospho-D-ribosyl)imidazole from N(2)-formyl-N(1)-(5-phospho-D-ribosyl)glycinamide: step 1/2.</text>
</comment>
<evidence type="ECO:0000313" key="8">
    <source>
        <dbReference type="Proteomes" id="UP000248044"/>
    </source>
</evidence>
<comment type="function">
    <text evidence="6">Part of the phosphoribosylformylglycinamidine synthase complex involved in the purines biosynthetic pathway. Catalyzes the ATP-dependent conversion of formylglycinamide ribonucleotide (FGAR) and glutamine to yield formylglycinamidine ribonucleotide (FGAM) and glutamate. The FGAM synthase complex is composed of three subunits. PurQ produces an ammonia molecule by converting glutamine to glutamate. PurL transfers the ammonia molecule to FGAR to form FGAM in an ATP-dependent manner. PurS interacts with PurQ and PurL and is thought to assist in the transfer of the ammonia molecule from PurQ to PurL.</text>
</comment>
<proteinExistence type="inferred from homology"/>
<dbReference type="Gene3D" id="3.30.1280.10">
    <property type="entry name" value="Phosphoribosylformylglycinamidine synthase subunit PurS"/>
    <property type="match status" value="1"/>
</dbReference>
<dbReference type="PANTHER" id="PTHR34696">
    <property type="entry name" value="PHOSPHORIBOSYLFORMYLGLYCINAMIDINE SYNTHASE SUBUNIT PURS"/>
    <property type="match status" value="1"/>
</dbReference>
<comment type="subunit">
    <text evidence="6">Part of the FGAM synthase complex composed of 1 PurL, 1 PurQ and 2 PurS subunits.</text>
</comment>
<dbReference type="EC" id="6.3.5.3" evidence="6"/>
<evidence type="ECO:0000256" key="3">
    <source>
        <dbReference type="ARBA" id="ARBA00022741"/>
    </source>
</evidence>
<evidence type="ECO:0000256" key="1">
    <source>
        <dbReference type="ARBA" id="ARBA00022490"/>
    </source>
</evidence>
<keyword evidence="8" id="KW-1185">Reference proteome</keyword>
<dbReference type="GeneID" id="36832347"/>
<comment type="catalytic activity">
    <reaction evidence="6">
        <text>N(2)-formyl-N(1)-(5-phospho-beta-D-ribosyl)glycinamide + L-glutamine + ATP + H2O = 2-formamido-N(1)-(5-O-phospho-beta-D-ribosyl)acetamidine + L-glutamate + ADP + phosphate + H(+)</text>
        <dbReference type="Rhea" id="RHEA:17129"/>
        <dbReference type="ChEBI" id="CHEBI:15377"/>
        <dbReference type="ChEBI" id="CHEBI:15378"/>
        <dbReference type="ChEBI" id="CHEBI:29985"/>
        <dbReference type="ChEBI" id="CHEBI:30616"/>
        <dbReference type="ChEBI" id="CHEBI:43474"/>
        <dbReference type="ChEBI" id="CHEBI:58359"/>
        <dbReference type="ChEBI" id="CHEBI:147286"/>
        <dbReference type="ChEBI" id="CHEBI:147287"/>
        <dbReference type="ChEBI" id="CHEBI:456216"/>
        <dbReference type="EC" id="6.3.5.3"/>
    </reaction>
</comment>
<dbReference type="GO" id="GO:0005524">
    <property type="term" value="F:ATP binding"/>
    <property type="evidence" value="ECO:0007669"/>
    <property type="project" value="UniProtKB-UniRule"/>
</dbReference>
<protein>
    <recommendedName>
        <fullName evidence="6">Phosphoribosylformylglycinamidine synthase subunit PurS</fullName>
        <shortName evidence="6">FGAM synthase</shortName>
        <ecNumber evidence="6">6.3.5.3</ecNumber>
    </recommendedName>
    <alternativeName>
        <fullName evidence="6">Formylglycinamide ribonucleotide amidotransferase subunit III</fullName>
        <shortName evidence="6">FGAR amidotransferase III</shortName>
        <shortName evidence="6">FGAR-AT III</shortName>
    </alternativeName>
    <alternativeName>
        <fullName evidence="6">Phosphoribosylformylglycinamidine synthase subunit III</fullName>
    </alternativeName>
</protein>
<dbReference type="NCBIfam" id="TIGR00302">
    <property type="entry name" value="phosphoribosylformylglycinamidine synthase subunit PurS"/>
    <property type="match status" value="1"/>
</dbReference>
<name>A0A2U9IFE3_9CREN</name>
<reference evidence="7 8" key="1">
    <citation type="submission" date="2018-05" db="EMBL/GenBank/DDBJ databases">
        <title>Complete Genome Sequences of Extremely Thermoacidophilic, Metal-Mobilizing Type-Strain Members of the Archaeal Family Sulfolobaceae: Acidianus brierleyi DSM-1651T, Acidianus sulfidivorans DSM-18786T, Metallosphaera hakonensis DSM-7519T, and Metallosphaera prunae DSM-10039T.</title>
        <authorList>
            <person name="Counts J.A."/>
            <person name="Kelly R.M."/>
        </authorList>
    </citation>
    <scope>NUCLEOTIDE SEQUENCE [LARGE SCALE GENOMIC DNA]</scope>
    <source>
        <strain evidence="7 8">DSM 1651</strain>
    </source>
</reference>
<dbReference type="AlphaFoldDB" id="A0A2U9IFE3"/>
<organism evidence="7 8">
    <name type="scientific">Acidianus brierleyi</name>
    <dbReference type="NCBI Taxonomy" id="41673"/>
    <lineage>
        <taxon>Archaea</taxon>
        <taxon>Thermoproteota</taxon>
        <taxon>Thermoprotei</taxon>
        <taxon>Sulfolobales</taxon>
        <taxon>Sulfolobaceae</taxon>
        <taxon>Acidianus</taxon>
    </lineage>
</organism>
<keyword evidence="5 6" id="KW-0067">ATP-binding</keyword>
<dbReference type="EMBL" id="CP029289">
    <property type="protein sequence ID" value="AWR94762.1"/>
    <property type="molecule type" value="Genomic_DNA"/>
</dbReference>
<dbReference type="UniPathway" id="UPA00074">
    <property type="reaction ID" value="UER00128"/>
</dbReference>
<dbReference type="Proteomes" id="UP000248044">
    <property type="component" value="Chromosome"/>
</dbReference>
<sequence>MMFKVELMILNKEGIRDPEGETIQRYIAKKNSDKIKNIRVGKYLLFDINANDEVEARDIVYKLANENRLYNPIVHKIDIRVNKIEDCNN</sequence>
<dbReference type="GO" id="GO:0005737">
    <property type="term" value="C:cytoplasm"/>
    <property type="evidence" value="ECO:0007669"/>
    <property type="project" value="UniProtKB-SubCell"/>
</dbReference>
<accession>A0A2U9IFE3</accession>
<dbReference type="NCBIfam" id="NF004450">
    <property type="entry name" value="PRK05783.1"/>
    <property type="match status" value="1"/>
</dbReference>
<evidence type="ECO:0000256" key="6">
    <source>
        <dbReference type="HAMAP-Rule" id="MF_01926"/>
    </source>
</evidence>
<dbReference type="OrthoDB" id="56303at2157"/>
<evidence type="ECO:0000256" key="4">
    <source>
        <dbReference type="ARBA" id="ARBA00022755"/>
    </source>
</evidence>
<dbReference type="GO" id="GO:0006189">
    <property type="term" value="P:'de novo' IMP biosynthetic process"/>
    <property type="evidence" value="ECO:0007669"/>
    <property type="project" value="UniProtKB-UniRule"/>
</dbReference>
<dbReference type="GO" id="GO:0004642">
    <property type="term" value="F:phosphoribosylformylglycinamidine synthase activity"/>
    <property type="evidence" value="ECO:0007669"/>
    <property type="project" value="UniProtKB-UniRule"/>
</dbReference>